<name>A0A090CTZ2_PODAN</name>
<dbReference type="InterPro" id="IPR005502">
    <property type="entry name" value="Ribosyl_crysJ1"/>
</dbReference>
<accession>A0A090CTZ2</accession>
<feature type="binding site" evidence="1">
    <location>
        <position position="83"/>
    </location>
    <ligand>
        <name>Mg(2+)</name>
        <dbReference type="ChEBI" id="CHEBI:18420"/>
        <label>1</label>
    </ligand>
</feature>
<dbReference type="GO" id="GO:0046872">
    <property type="term" value="F:metal ion binding"/>
    <property type="evidence" value="ECO:0007669"/>
    <property type="project" value="UniProtKB-KW"/>
</dbReference>
<dbReference type="EMBL" id="FO904940">
    <property type="protein sequence ID" value="CDP29802.1"/>
    <property type="molecule type" value="Genomic_DNA"/>
</dbReference>
<dbReference type="InParanoid" id="A0A090CTZ2"/>
<dbReference type="SUPFAM" id="SSF101478">
    <property type="entry name" value="ADP-ribosylglycohydrolase"/>
    <property type="match status" value="1"/>
</dbReference>
<evidence type="ECO:0000313" key="4">
    <source>
        <dbReference type="Proteomes" id="UP000001197"/>
    </source>
</evidence>
<keyword evidence="1" id="KW-0460">Magnesium</keyword>
<dbReference type="PANTHER" id="PTHR16222:SF28">
    <property type="entry name" value="ADP-RIBOSYLGLYCOHYDROLASE"/>
    <property type="match status" value="1"/>
</dbReference>
<feature type="binding site" evidence="1">
    <location>
        <position position="326"/>
    </location>
    <ligand>
        <name>Mg(2+)</name>
        <dbReference type="ChEBI" id="CHEBI:18420"/>
        <label>1</label>
    </ligand>
</feature>
<feature type="binding site" evidence="1">
    <location>
        <position position="328"/>
    </location>
    <ligand>
        <name>Mg(2+)</name>
        <dbReference type="ChEBI" id="CHEBI:18420"/>
        <label>1</label>
    </ligand>
</feature>
<dbReference type="Proteomes" id="UP000001197">
    <property type="component" value="Chromosome 5"/>
</dbReference>
<feature type="binding site" evidence="1">
    <location>
        <position position="82"/>
    </location>
    <ligand>
        <name>Mg(2+)</name>
        <dbReference type="ChEBI" id="CHEBI:18420"/>
        <label>1</label>
    </ligand>
</feature>
<dbReference type="Gene3D" id="1.10.4080.10">
    <property type="entry name" value="ADP-ribosylation/Crystallin J1"/>
    <property type="match status" value="1"/>
</dbReference>
<evidence type="ECO:0000313" key="3">
    <source>
        <dbReference type="EMBL" id="CDP29802.1"/>
    </source>
</evidence>
<protein>
    <recommendedName>
        <fullName evidence="5">ADP-ribosylglycohydrolase</fullName>
    </recommendedName>
</protein>
<dbReference type="InterPro" id="IPR050792">
    <property type="entry name" value="ADP-ribosylglycohydrolase"/>
</dbReference>
<evidence type="ECO:0000256" key="1">
    <source>
        <dbReference type="PIRSR" id="PIRSR605502-1"/>
    </source>
</evidence>
<comment type="cofactor">
    <cofactor evidence="1">
        <name>Mg(2+)</name>
        <dbReference type="ChEBI" id="CHEBI:18420"/>
    </cofactor>
    <text evidence="1">Binds 2 magnesium ions per subunit.</text>
</comment>
<keyword evidence="1" id="KW-0479">Metal-binding</keyword>
<keyword evidence="4" id="KW-1185">Reference proteome</keyword>
<reference evidence="3 4" key="1">
    <citation type="journal article" date="2008" name="Genome Biol.">
        <title>The genome sequence of the model ascomycete fungus Podospora anserina.</title>
        <authorList>
            <person name="Espagne E."/>
            <person name="Lespinet O."/>
            <person name="Malagnac F."/>
            <person name="Da Silva C."/>
            <person name="Jaillon O."/>
            <person name="Porcel B.M."/>
            <person name="Couloux A."/>
            <person name="Aury J.-M."/>
            <person name="Segurens B."/>
            <person name="Poulain J."/>
            <person name="Anthouard V."/>
            <person name="Grossetete S."/>
            <person name="Khalili H."/>
            <person name="Coppin E."/>
            <person name="Dequard-Chablat M."/>
            <person name="Picard M."/>
            <person name="Contamine V."/>
            <person name="Arnaise S."/>
            <person name="Bourdais A."/>
            <person name="Berteaux-Lecellier V."/>
            <person name="Gautheret D."/>
            <person name="de Vries R.P."/>
            <person name="Battaglia E."/>
            <person name="Coutinho P.M."/>
            <person name="Danchin E.G.J."/>
            <person name="Henrissat B."/>
            <person name="El Khoury R."/>
            <person name="Sainsard-Chanet A."/>
            <person name="Boivin A."/>
            <person name="Pinan-Lucarre B."/>
            <person name="Sellem C.H."/>
            <person name="Debuchy R."/>
            <person name="Wincker P."/>
            <person name="Weissenbach J."/>
            <person name="Silar P."/>
        </authorList>
    </citation>
    <scope>NUCLEOTIDE SEQUENCE [LARGE SCALE GENOMIC DNA]</scope>
    <source>
        <strain evidence="4">S / ATCC MYA-4624 / DSM 980 / FGSC 10383</strain>
    </source>
</reference>
<dbReference type="InterPro" id="IPR036705">
    <property type="entry name" value="Ribosyl_crysJ1_sf"/>
</dbReference>
<feature type="compositionally biased region" description="Basic and acidic residues" evidence="2">
    <location>
        <begin position="417"/>
        <end position="432"/>
    </location>
</feature>
<dbReference type="Pfam" id="PF03747">
    <property type="entry name" value="ADP_ribosyl_GH"/>
    <property type="match status" value="1"/>
</dbReference>
<evidence type="ECO:0000256" key="2">
    <source>
        <dbReference type="SAM" id="MobiDB-lite"/>
    </source>
</evidence>
<reference evidence="4" key="2">
    <citation type="journal article" date="2014" name="Genetics">
        <title>Maintaining two mating types: Structure of the mating type locus and its role in heterokaryosis in Podospora anserina.</title>
        <authorList>
            <person name="Grognet P."/>
            <person name="Bidard F."/>
            <person name="Kuchly C."/>
            <person name="Tong L.C.H."/>
            <person name="Coppin E."/>
            <person name="Benkhali J.A."/>
            <person name="Couloux A."/>
            <person name="Wincker P."/>
            <person name="Debuchy R."/>
            <person name="Silar P."/>
        </authorList>
    </citation>
    <scope>GENOME REANNOTATION</scope>
    <source>
        <strain evidence="4">S / ATCC MYA-4624 / DSM 980 / FGSC 10383</strain>
    </source>
</reference>
<sequence length="446" mass="49258">MSPIPSLPQEAITTLLNFALQDRITGSLIGSALGDTIGLYTEFLSSTQAATSYPSRTFTLHPGPTPFHLDRHRAPFTPGHWTDDTDHSLLLLFSFLHQSTPSSHVFPTQSDFASRLRIWASQGFKPLGTMPLGLGRLLGTVLASKGFAEEPEGIARGYWRGTNRFAAPNGSLMRTHVLGLVTVWEEETKCFELGAEISRSTHVDPRCVVACVVGSGLVRELIRGEVTRGEDIDGVIERGRRWYESVVGRREEDPGVDWEELWRVCDGKDGLEGLRLDDGASIGFVYKTLGAGVVLLRMAMDRNRGVLDRSRLFEELITELVMKGGDADTNACFAGALLGAYLGFAALPDHWRNGMVHGKWLVGKAESLCQVLNVKDGQYNGQEDADTAPLGGKPEISQQDMEAKWMVFQQEVVRKMEEAKKTDETKTTEPKSKSAWSVPWKKPKKP</sequence>
<organism evidence="3 4">
    <name type="scientific">Podospora anserina (strain S / ATCC MYA-4624 / DSM 980 / FGSC 10383)</name>
    <name type="common">Pleurage anserina</name>
    <dbReference type="NCBI Taxonomy" id="515849"/>
    <lineage>
        <taxon>Eukaryota</taxon>
        <taxon>Fungi</taxon>
        <taxon>Dikarya</taxon>
        <taxon>Ascomycota</taxon>
        <taxon>Pezizomycotina</taxon>
        <taxon>Sordariomycetes</taxon>
        <taxon>Sordariomycetidae</taxon>
        <taxon>Sordariales</taxon>
        <taxon>Podosporaceae</taxon>
        <taxon>Podospora</taxon>
        <taxon>Podospora anserina</taxon>
    </lineage>
</organism>
<feature type="binding site" evidence="1">
    <location>
        <position position="329"/>
    </location>
    <ligand>
        <name>Mg(2+)</name>
        <dbReference type="ChEBI" id="CHEBI:18420"/>
        <label>1</label>
    </ligand>
</feature>
<evidence type="ECO:0008006" key="5">
    <source>
        <dbReference type="Google" id="ProtNLM"/>
    </source>
</evidence>
<dbReference type="AlphaFoldDB" id="A0A090CTZ2"/>
<dbReference type="eggNOG" id="ENOG502QV13">
    <property type="taxonomic scope" value="Eukaryota"/>
</dbReference>
<dbReference type="PANTHER" id="PTHR16222">
    <property type="entry name" value="ADP-RIBOSYLGLYCOHYDROLASE"/>
    <property type="match status" value="1"/>
</dbReference>
<feature type="region of interest" description="Disordered" evidence="2">
    <location>
        <begin position="417"/>
        <end position="446"/>
    </location>
</feature>
<proteinExistence type="predicted"/>
<feature type="binding site" evidence="1">
    <location>
        <position position="84"/>
    </location>
    <ligand>
        <name>Mg(2+)</name>
        <dbReference type="ChEBI" id="CHEBI:18420"/>
        <label>1</label>
    </ligand>
</feature>